<feature type="signal peptide" evidence="1">
    <location>
        <begin position="1"/>
        <end position="18"/>
    </location>
</feature>
<evidence type="ECO:0000313" key="2">
    <source>
        <dbReference type="EMBL" id="EPR78910.1"/>
    </source>
</evidence>
<evidence type="ECO:0000313" key="3">
    <source>
        <dbReference type="Proteomes" id="UP000014978"/>
    </source>
</evidence>
<dbReference type="Proteomes" id="UP000014978">
    <property type="component" value="Unassembled WGS sequence"/>
</dbReference>
<dbReference type="InParanoid" id="S7W7R7"/>
<keyword evidence="1" id="KW-0732">Signal</keyword>
<name>S7W7R7_SPRLO</name>
<dbReference type="EMBL" id="ATCN01000487">
    <property type="protein sequence ID" value="EPR78910.1"/>
    <property type="molecule type" value="Genomic_DNA"/>
</dbReference>
<dbReference type="AlphaFoldDB" id="S7W7R7"/>
<sequence length="465" mass="55010">MPMDFKLFLYCFLGLIRSSDDLTTEMDPVEFLQDNTNCCGFAILNTLLPRVLNSKNDVIQDCKVFFNNGNVSFTTPKNYENETLRLSNRGLILAIYTRNNDDCYLYDFKRPYVEEKEVEYEGDDGSISELSFPNNGKQLFVSYDTYKITFYDMKNNILEGVTINLKDNKFFLQDKNENIITEGYYTYRYNQLIHNIRDDVYMPTSYLILRDSSNIDICISDLRNYTHRLKDYPFVEIKWKYINRLLRYNDISENHTNVQQCIQQNPQVCKDTKKLDSSFQTNPSTPHSILKNRDNYKKEEYTLDYEFPAEPTFINLNRSIENLLEHTPINTLSEEIKNVLFTTYSRTLTNDFAFCIKNMMQNKNDEEKKQIISIFNTFLDVIRKGFYDHVGEFKEKVKELLEKENNYGSDKLSNKKAFDDMKKKKKNTLPDYDFRKEEKEYRENGISNISFLLGISFCVIIHAII</sequence>
<accession>S7W7R7</accession>
<reference evidence="3" key="1">
    <citation type="journal article" date="2013" name="PLoS Genet.">
        <title>The genome of Spraguea lophii and the basis of host-microsporidian interactions.</title>
        <authorList>
            <person name="Campbell S.E."/>
            <person name="Williams T.A."/>
            <person name="Yousuf A."/>
            <person name="Soanes D.M."/>
            <person name="Paszkiewicz K.H."/>
            <person name="Williams B.A.P."/>
        </authorList>
    </citation>
    <scope>NUCLEOTIDE SEQUENCE [LARGE SCALE GENOMIC DNA]</scope>
    <source>
        <strain evidence="3">42_110</strain>
    </source>
</reference>
<proteinExistence type="predicted"/>
<gene>
    <name evidence="2" type="ORF">SLOPH_976</name>
</gene>
<evidence type="ECO:0000256" key="1">
    <source>
        <dbReference type="SAM" id="SignalP"/>
    </source>
</evidence>
<organism evidence="2 3">
    <name type="scientific">Spraguea lophii (strain 42_110)</name>
    <name type="common">Microsporidian parasite</name>
    <dbReference type="NCBI Taxonomy" id="1358809"/>
    <lineage>
        <taxon>Eukaryota</taxon>
        <taxon>Fungi</taxon>
        <taxon>Fungi incertae sedis</taxon>
        <taxon>Microsporidia</taxon>
        <taxon>Spragueidae</taxon>
        <taxon>Spraguea</taxon>
    </lineage>
</organism>
<keyword evidence="3" id="KW-1185">Reference proteome</keyword>
<dbReference type="SUPFAM" id="SSF50978">
    <property type="entry name" value="WD40 repeat-like"/>
    <property type="match status" value="1"/>
</dbReference>
<dbReference type="HOGENOM" id="CLU_588170_0_0_1"/>
<feature type="chain" id="PRO_5004558795" description="6-bladed beta-propeller" evidence="1">
    <location>
        <begin position="19"/>
        <end position="465"/>
    </location>
</feature>
<dbReference type="InterPro" id="IPR036322">
    <property type="entry name" value="WD40_repeat_dom_sf"/>
</dbReference>
<protein>
    <recommendedName>
        <fullName evidence="4">6-bladed beta-propeller</fullName>
    </recommendedName>
</protein>
<comment type="caution">
    <text evidence="2">The sequence shown here is derived from an EMBL/GenBank/DDBJ whole genome shotgun (WGS) entry which is preliminary data.</text>
</comment>
<dbReference type="VEuPathDB" id="MicrosporidiaDB:SLOPH_976"/>
<evidence type="ECO:0008006" key="4">
    <source>
        <dbReference type="Google" id="ProtNLM"/>
    </source>
</evidence>